<comment type="subcellular location">
    <subcellularLocation>
        <location evidence="1">Cytoplasm</location>
    </subcellularLocation>
</comment>
<feature type="domain" description="THUMP" evidence="5">
    <location>
        <begin position="47"/>
        <end position="149"/>
    </location>
</feature>
<keyword evidence="2 6" id="KW-0489">Methyltransferase</keyword>
<dbReference type="KEGG" id="pis:Pisl_0408"/>
<protein>
    <submittedName>
        <fullName evidence="6">RNA methylase</fullName>
    </submittedName>
</protein>
<dbReference type="FunFam" id="3.40.50.150:FF:000913">
    <property type="match status" value="1"/>
</dbReference>
<dbReference type="Pfam" id="PF01170">
    <property type="entry name" value="UPF0020"/>
    <property type="match status" value="1"/>
</dbReference>
<dbReference type="GO" id="GO:0003723">
    <property type="term" value="F:RNA binding"/>
    <property type="evidence" value="ECO:0007669"/>
    <property type="project" value="UniProtKB-UniRule"/>
</dbReference>
<dbReference type="SUPFAM" id="SSF53335">
    <property type="entry name" value="S-adenosyl-L-methionine-dependent methyltransferases"/>
    <property type="match status" value="1"/>
</dbReference>
<evidence type="ECO:0000256" key="4">
    <source>
        <dbReference type="PROSITE-ProRule" id="PRU00529"/>
    </source>
</evidence>
<evidence type="ECO:0000256" key="3">
    <source>
        <dbReference type="ARBA" id="ARBA00022694"/>
    </source>
</evidence>
<dbReference type="PANTHER" id="PTHR14911">
    <property type="entry name" value="THUMP DOMAIN-CONTAINING"/>
    <property type="match status" value="1"/>
</dbReference>
<dbReference type="PANTHER" id="PTHR14911:SF13">
    <property type="entry name" value="TRNA (GUANINE(6)-N2)-METHYLTRANSFERASE THUMP3"/>
    <property type="match status" value="1"/>
</dbReference>
<dbReference type="InterPro" id="IPR000241">
    <property type="entry name" value="RlmKL-like_Mtase"/>
</dbReference>
<proteinExistence type="predicted"/>
<keyword evidence="4" id="KW-0694">RNA-binding</keyword>
<dbReference type="HOGENOM" id="CLU_032119_0_0_2"/>
<evidence type="ECO:0000259" key="5">
    <source>
        <dbReference type="PROSITE" id="PS51165"/>
    </source>
</evidence>
<dbReference type="eggNOG" id="arCOG00048">
    <property type="taxonomic scope" value="Archaea"/>
</dbReference>
<dbReference type="PROSITE" id="PS51165">
    <property type="entry name" value="THUMP"/>
    <property type="match status" value="1"/>
</dbReference>
<dbReference type="Gene3D" id="3.40.50.150">
    <property type="entry name" value="Vaccinia Virus protein VP39"/>
    <property type="match status" value="1"/>
</dbReference>
<dbReference type="Pfam" id="PF02926">
    <property type="entry name" value="THUMP"/>
    <property type="match status" value="1"/>
</dbReference>
<name>A1RRK4_PYRIL</name>
<dbReference type="GeneID" id="4617551"/>
<organism evidence="6 7">
    <name type="scientific">Pyrobaculum islandicum (strain DSM 4184 / JCM 9189 / GEO3)</name>
    <dbReference type="NCBI Taxonomy" id="384616"/>
    <lineage>
        <taxon>Archaea</taxon>
        <taxon>Thermoproteota</taxon>
        <taxon>Thermoprotei</taxon>
        <taxon>Thermoproteales</taxon>
        <taxon>Thermoproteaceae</taxon>
        <taxon>Pyrobaculum</taxon>
    </lineage>
</organism>
<keyword evidence="3" id="KW-0819">tRNA processing</keyword>
<dbReference type="CDD" id="cd11715">
    <property type="entry name" value="THUMP_AdoMetMT"/>
    <property type="match status" value="1"/>
</dbReference>
<accession>A1RRK4</accession>
<dbReference type="Proteomes" id="UP000002595">
    <property type="component" value="Chromosome"/>
</dbReference>
<dbReference type="RefSeq" id="WP_011762163.1">
    <property type="nucleotide sequence ID" value="NC_008701.1"/>
</dbReference>
<keyword evidence="2 6" id="KW-0808">Transferase</keyword>
<sequence>MRYLITTVPGLEDFVIEESAERLSAKTAKAIYMTGRVIVETEAEPHALYSLKTAERFGIFLGEGLAETLQEVVNTASTYLPHVLKYLTKNTTVGIRCERVGQHPFTSRDVEREVGRWLKERGYVISLVDPDVEINVDVVHNYVTVWITVAKKSLKDRPWRAYEHYASLNPIIAHAMARLAKPAPGETICDLTCGGGTIAAEAAEYAPWARYICVDISLKHIKGAALNTARYPQVDLLWFDSTKLHRAIRPICDKYIFNPPYGFRIPGKIGKLYHLLGKAMRKLTRHCATYVTITPRHKTFTSQVGGEIIMRRVIYQGGLYSSIIVGRICPTSSP</sequence>
<dbReference type="EMBL" id="CP000504">
    <property type="protein sequence ID" value="ABL87586.1"/>
    <property type="molecule type" value="Genomic_DNA"/>
</dbReference>
<gene>
    <name evidence="6" type="ordered locus">Pisl_0408</name>
</gene>
<dbReference type="SMART" id="SM00981">
    <property type="entry name" value="THUMP"/>
    <property type="match status" value="1"/>
</dbReference>
<dbReference type="SUPFAM" id="SSF143437">
    <property type="entry name" value="THUMP domain-like"/>
    <property type="match status" value="1"/>
</dbReference>
<evidence type="ECO:0000256" key="1">
    <source>
        <dbReference type="ARBA" id="ARBA00004496"/>
    </source>
</evidence>
<dbReference type="GO" id="GO:0016423">
    <property type="term" value="F:tRNA (guanine) methyltransferase activity"/>
    <property type="evidence" value="ECO:0007669"/>
    <property type="project" value="TreeGrafter"/>
</dbReference>
<evidence type="ECO:0000313" key="7">
    <source>
        <dbReference type="Proteomes" id="UP000002595"/>
    </source>
</evidence>
<keyword evidence="7" id="KW-1185">Reference proteome</keyword>
<dbReference type="STRING" id="384616.Pisl_0408"/>
<dbReference type="OrthoDB" id="7080at2157"/>
<dbReference type="AlphaFoldDB" id="A1RRK4"/>
<dbReference type="GO" id="GO:0030488">
    <property type="term" value="P:tRNA methylation"/>
    <property type="evidence" value="ECO:0007669"/>
    <property type="project" value="TreeGrafter"/>
</dbReference>
<dbReference type="InterPro" id="IPR029063">
    <property type="entry name" value="SAM-dependent_MTases_sf"/>
</dbReference>
<dbReference type="CDD" id="cd02440">
    <property type="entry name" value="AdoMet_MTases"/>
    <property type="match status" value="1"/>
</dbReference>
<evidence type="ECO:0000313" key="6">
    <source>
        <dbReference type="EMBL" id="ABL87586.1"/>
    </source>
</evidence>
<evidence type="ECO:0000256" key="2">
    <source>
        <dbReference type="ARBA" id="ARBA00022603"/>
    </source>
</evidence>
<dbReference type="InterPro" id="IPR004114">
    <property type="entry name" value="THUMP_dom"/>
</dbReference>
<dbReference type="Gene3D" id="3.30.2130.30">
    <property type="match status" value="1"/>
</dbReference>
<dbReference type="GO" id="GO:0005737">
    <property type="term" value="C:cytoplasm"/>
    <property type="evidence" value="ECO:0007669"/>
    <property type="project" value="UniProtKB-SubCell"/>
</dbReference>
<reference evidence="6" key="1">
    <citation type="submission" date="2006-12" db="EMBL/GenBank/DDBJ databases">
        <title>Complete sequence of Pyrobaculum islandicum DSM 4184.</title>
        <authorList>
            <person name="Copeland A."/>
            <person name="Lucas S."/>
            <person name="Lapidus A."/>
            <person name="Barry K."/>
            <person name="Detter J.C."/>
            <person name="Glavina del Rio T."/>
            <person name="Dalin E."/>
            <person name="Tice H."/>
            <person name="Pitluck S."/>
            <person name="Meincke L."/>
            <person name="Brettin T."/>
            <person name="Bruce D."/>
            <person name="Han C."/>
            <person name="Tapia R."/>
            <person name="Gilna P."/>
            <person name="Schmutz J."/>
            <person name="Larimer F."/>
            <person name="Land M."/>
            <person name="Hauser L."/>
            <person name="Kyrpides N."/>
            <person name="Mikhailova N."/>
            <person name="Cozen A.E."/>
            <person name="Fitz-Gibbon S.T."/>
            <person name="House C.H."/>
            <person name="Saltikov C."/>
            <person name="Lowe T."/>
            <person name="Richardson P."/>
        </authorList>
    </citation>
    <scope>NUCLEOTIDE SEQUENCE [LARGE SCALE GENOMIC DNA]</scope>
    <source>
        <strain evidence="6">DSM 4184</strain>
    </source>
</reference>